<feature type="compositionally biased region" description="Pro residues" evidence="4">
    <location>
        <begin position="578"/>
        <end position="590"/>
    </location>
</feature>
<dbReference type="RefSeq" id="WP_168018196.1">
    <property type="nucleotide sequence ID" value="NZ_JAATEP010000052.1"/>
</dbReference>
<feature type="region of interest" description="Disordered" evidence="4">
    <location>
        <begin position="574"/>
        <end position="597"/>
    </location>
</feature>
<dbReference type="InterPro" id="IPR032812">
    <property type="entry name" value="SbsA_Ig"/>
</dbReference>
<comment type="caution">
    <text evidence="9">The sequence shown here is derived from an EMBL/GenBank/DDBJ whole genome shotgun (WGS) entry which is preliminary data.</text>
</comment>
<name>A0ABX1BJF7_9ACTN</name>
<evidence type="ECO:0000256" key="2">
    <source>
        <dbReference type="ARBA" id="ARBA00022525"/>
    </source>
</evidence>
<gene>
    <name evidence="9" type="ORF">HCN51_45755</name>
</gene>
<evidence type="ECO:0000259" key="6">
    <source>
        <dbReference type="Pfam" id="PF13205"/>
    </source>
</evidence>
<dbReference type="EMBL" id="JAATEP010000052">
    <property type="protein sequence ID" value="NJP96659.1"/>
    <property type="molecule type" value="Genomic_DNA"/>
</dbReference>
<organism evidence="9 10">
    <name type="scientific">Nonomuraea composti</name>
    <dbReference type="NCBI Taxonomy" id="2720023"/>
    <lineage>
        <taxon>Bacteria</taxon>
        <taxon>Bacillati</taxon>
        <taxon>Actinomycetota</taxon>
        <taxon>Actinomycetes</taxon>
        <taxon>Streptosporangiales</taxon>
        <taxon>Streptosporangiaceae</taxon>
        <taxon>Nonomuraea</taxon>
    </lineage>
</organism>
<accession>A0ABX1BJF7</accession>
<evidence type="ECO:0000256" key="1">
    <source>
        <dbReference type="ARBA" id="ARBA00004613"/>
    </source>
</evidence>
<feature type="region of interest" description="Disordered" evidence="4">
    <location>
        <begin position="685"/>
        <end position="710"/>
    </location>
</feature>
<keyword evidence="3 5" id="KW-0732">Signal</keyword>
<dbReference type="Gene3D" id="2.60.40.10">
    <property type="entry name" value="Immunoglobulins"/>
    <property type="match status" value="2"/>
</dbReference>
<dbReference type="InterPro" id="IPR055372">
    <property type="entry name" value="CBM96"/>
</dbReference>
<keyword evidence="10" id="KW-1185">Reference proteome</keyword>
<dbReference type="InterPro" id="IPR029476">
    <property type="entry name" value="DNase_NucA_NucB"/>
</dbReference>
<feature type="domain" description="Deoxyribonuclease NucA/NucB" evidence="7">
    <location>
        <begin position="1383"/>
        <end position="1450"/>
    </location>
</feature>
<protein>
    <submittedName>
        <fullName evidence="9">DNRLRE domain-containing protein</fullName>
    </submittedName>
</protein>
<evidence type="ECO:0000259" key="8">
    <source>
        <dbReference type="Pfam" id="PF24517"/>
    </source>
</evidence>
<feature type="chain" id="PRO_5045617990" evidence="5">
    <location>
        <begin position="36"/>
        <end position="1491"/>
    </location>
</feature>
<dbReference type="NCBIfam" id="NF033679">
    <property type="entry name" value="DNRLRE_dom"/>
    <property type="match status" value="1"/>
</dbReference>
<dbReference type="Pfam" id="PF13205">
    <property type="entry name" value="Big_5"/>
    <property type="match status" value="1"/>
</dbReference>
<evidence type="ECO:0000256" key="4">
    <source>
        <dbReference type="SAM" id="MobiDB-lite"/>
    </source>
</evidence>
<sequence length="1491" mass="160150">MSAPIRSLKRNSRLLTATVSLSLITLLLHPGQAAAQPSPAPTPSAEEAAPLTPVDAAKAEAKKAGRKTEIPSLHTESSTTYANSDGKTLTTEFHTDPIRVKQGDAWQPVDTTLVSENGVIKPRATKASLALSTGGGTDLLTMTRQRDGAEIKVFAPRKLAVPRLTANRAEYPDAYGPGIDLAVVATPTGFRQEVVIRQRPTSPLKLPVPVQLPQSLSFGTTSKGELTLRDSAVEAEHRTTGLPVPQLIDAGANVAAGEEGRVGKVTASVEKRAAGQTLVYEPDAKYLADPDVSYPVTLVVPNPVWTELPVGNDTYINNSSYQNGYANSGAYHLQAGKTNDGTVTWRTYIRFEEIPEDSPLRGGTVTNADLVLWNISSNDCGDVVGSGITARRIIERWDVATLTWSNQPRVTSTDSDNESGAYLPGCSRGYMDYEWDLYHYVNGIAQKWADGEPNYGFQLTSGSESERTNWRAYRSKEWGENSDGSHGPKLIIGYIPKPTTVRPFMIPYKANPTVGDVLDHDFHATEPEQAPLVTVEEALAARENAGDYFLEDSRTGFSLPDDLTKEEWLEAIDATEPGPTPSPSPDPDTTPPVVASTMPWDTQTGLPLDAKATAIFNEAVTGTAITVKDAQGAAVAGTLSIDETNTTFTFTSAAALMTGATYTVQVSGATDVAGNAMTAAHTWSFTTGSTGPTPTPTPTPTPDPGAAPTVSELSAAPATESWGMWTTSTTTPQLSARVEDSKQRSSTLEVEVEHDPEAGQGGLVWSGNAPTVPSGHVGTVTVAAGKLGDGGAYRWRARATAGGAAGAWSEWEYLYVDISKPTVAELSVAPATESWGMWTTSTTTPGLSARIEDPEERSSTLEVEVEHDPEAGQGGLVWSGNVSNVPSGYVGTVTVAAGMLADGSAYRWRARATAGGAAGAWSEWEYLYVDISKPTVAELSVAPATNVWGMWTTSTTTPGLSARIEDPEERSSTLEVEVEHDPEVGGSGLVWSGNAPNVPSGHVGTVTVAAGKLTGGGSYRWRARATAGGVSGAWSEWEYLYVDTSAQPQKTAQTPPTGKATAAAARKFPYNHVTHDECAEAVGKPERPAWEIAWGNNRRAFFSKNSYSMCYAMWIGERDEDDEVDRTRELFSTTKWYARVVIVLNTYVGKAKGSATARDVPAGISITNSRQIRASIRVDQVNVIDDDWEDRKFRIALGESGVKCAATYNGASAKDGVEGTVKQWRDGGLRELVLSVPPDYPHVDEHSTCSVQPWVRFMYNPEGLDDVMFLSPFFKDKNRVQSFICDSAKWIKAYTGGCVVSSIRPVFILDANNKKNIQSAYHWWHALYKPDVTFPKKTGKVIPGRLDPNNMGCGKVNGIPGKCLHRTTDATVHKKNRDIAIPTCTNQIRAYTSPDSCDEFPFASTAEGAASTTNDYSVAIIHGKDNCSSGAQTSVFYQRHRIRHMTSFWVDIIPPGATQPTSGAPGEVISDFLPEEEEELASDMCTIDGTS</sequence>
<feature type="signal peptide" evidence="5">
    <location>
        <begin position="1"/>
        <end position="35"/>
    </location>
</feature>
<proteinExistence type="predicted"/>
<keyword evidence="2" id="KW-0964">Secreted</keyword>
<dbReference type="Pfam" id="PF14040">
    <property type="entry name" value="DNase_NucA_NucB"/>
    <property type="match status" value="1"/>
</dbReference>
<feature type="compositionally biased region" description="Basic and acidic residues" evidence="4">
    <location>
        <begin position="57"/>
        <end position="69"/>
    </location>
</feature>
<feature type="compositionally biased region" description="Polar residues" evidence="4">
    <location>
        <begin position="74"/>
        <end position="88"/>
    </location>
</feature>
<dbReference type="Gene3D" id="2.60.40.1220">
    <property type="match status" value="1"/>
</dbReference>
<evidence type="ECO:0000259" key="7">
    <source>
        <dbReference type="Pfam" id="PF14040"/>
    </source>
</evidence>
<feature type="domain" description="SbsA Ig-like" evidence="6">
    <location>
        <begin position="588"/>
        <end position="687"/>
    </location>
</feature>
<dbReference type="InterPro" id="IPR013783">
    <property type="entry name" value="Ig-like_fold"/>
</dbReference>
<evidence type="ECO:0000313" key="9">
    <source>
        <dbReference type="EMBL" id="NJP96659.1"/>
    </source>
</evidence>
<feature type="compositionally biased region" description="Pro residues" evidence="4">
    <location>
        <begin position="693"/>
        <end position="705"/>
    </location>
</feature>
<dbReference type="InterPro" id="IPR014755">
    <property type="entry name" value="Cu-Rt/internalin_Ig-like"/>
</dbReference>
<evidence type="ECO:0000256" key="5">
    <source>
        <dbReference type="SAM" id="SignalP"/>
    </source>
</evidence>
<dbReference type="Proteomes" id="UP000696294">
    <property type="component" value="Unassembled WGS sequence"/>
</dbReference>
<reference evidence="9 10" key="1">
    <citation type="submission" date="2020-03" db="EMBL/GenBank/DDBJ databases">
        <title>WGS of actinomycetes isolated from Thailand.</title>
        <authorList>
            <person name="Thawai C."/>
        </authorList>
    </citation>
    <scope>NUCLEOTIDE SEQUENCE [LARGE SCALE GENOMIC DNA]</scope>
    <source>
        <strain evidence="9 10">FMUSA5-5</strain>
    </source>
</reference>
<evidence type="ECO:0000256" key="3">
    <source>
        <dbReference type="ARBA" id="ARBA00022729"/>
    </source>
</evidence>
<feature type="domain" description="Carbohydrate-binding module family 96" evidence="8">
    <location>
        <begin position="307"/>
        <end position="481"/>
    </location>
</feature>
<comment type="subcellular location">
    <subcellularLocation>
        <location evidence="1">Secreted</location>
    </subcellularLocation>
</comment>
<dbReference type="Pfam" id="PF24517">
    <property type="entry name" value="CBM96"/>
    <property type="match status" value="1"/>
</dbReference>
<evidence type="ECO:0000313" key="10">
    <source>
        <dbReference type="Proteomes" id="UP000696294"/>
    </source>
</evidence>
<feature type="region of interest" description="Disordered" evidence="4">
    <location>
        <begin position="57"/>
        <end position="88"/>
    </location>
</feature>